<dbReference type="InterPro" id="IPR046151">
    <property type="entry name" value="DUF6153"/>
</dbReference>
<dbReference type="RefSeq" id="WP_051187176.1">
    <property type="nucleotide sequence ID" value="NZ_QJKF01000002.1"/>
</dbReference>
<dbReference type="OrthoDB" id="4571846at2"/>
<dbReference type="AlphaFoldDB" id="A0A318KBU0"/>
<gene>
    <name evidence="2" type="ORF">DFR70_102374</name>
</gene>
<feature type="transmembrane region" description="Helical" evidence="1">
    <location>
        <begin position="103"/>
        <end position="124"/>
    </location>
</feature>
<keyword evidence="1" id="KW-1133">Transmembrane helix</keyword>
<protein>
    <submittedName>
        <fullName evidence="2">Uncharacterized protein</fullName>
    </submittedName>
</protein>
<sequence length="164" mass="17001">MVEQRLPSRATGLARSLYVLVLLAGIVAMHAAVFAVHGHAETTADHAAARTEAGLVQMHAVSTGSDPKEITVGAQGSASPAGQPVADHPAQCAGDGCGGTHGGMHGCVFVLAAAALLLGLVLLYRLPVDRPGGEAARLRRIRPRRERSPPWTVLSLAELAILRI</sequence>
<dbReference type="Proteomes" id="UP000247569">
    <property type="component" value="Unassembled WGS sequence"/>
</dbReference>
<evidence type="ECO:0000313" key="2">
    <source>
        <dbReference type="EMBL" id="PXX68690.1"/>
    </source>
</evidence>
<reference evidence="2 3" key="1">
    <citation type="submission" date="2018-05" db="EMBL/GenBank/DDBJ databases">
        <title>Genomic Encyclopedia of Type Strains, Phase IV (KMG-IV): sequencing the most valuable type-strain genomes for metagenomic binning, comparative biology and taxonomic classification.</title>
        <authorList>
            <person name="Goeker M."/>
        </authorList>
    </citation>
    <scope>NUCLEOTIDE SEQUENCE [LARGE SCALE GENOMIC DNA]</scope>
    <source>
        <strain evidence="2 3">DSM 44704</strain>
    </source>
</reference>
<accession>A0A318KBU0</accession>
<keyword evidence="3" id="KW-1185">Reference proteome</keyword>
<keyword evidence="1" id="KW-0472">Membrane</keyword>
<name>A0A318KBU0_9NOCA</name>
<dbReference type="EMBL" id="QJKF01000002">
    <property type="protein sequence ID" value="PXX68690.1"/>
    <property type="molecule type" value="Genomic_DNA"/>
</dbReference>
<dbReference type="Pfam" id="PF19650">
    <property type="entry name" value="DUF6153"/>
    <property type="match status" value="1"/>
</dbReference>
<proteinExistence type="predicted"/>
<organism evidence="2 3">
    <name type="scientific">Nocardia tenerifensis</name>
    <dbReference type="NCBI Taxonomy" id="228006"/>
    <lineage>
        <taxon>Bacteria</taxon>
        <taxon>Bacillati</taxon>
        <taxon>Actinomycetota</taxon>
        <taxon>Actinomycetes</taxon>
        <taxon>Mycobacteriales</taxon>
        <taxon>Nocardiaceae</taxon>
        <taxon>Nocardia</taxon>
    </lineage>
</organism>
<feature type="transmembrane region" description="Helical" evidence="1">
    <location>
        <begin position="12"/>
        <end position="36"/>
    </location>
</feature>
<evidence type="ECO:0000313" key="3">
    <source>
        <dbReference type="Proteomes" id="UP000247569"/>
    </source>
</evidence>
<keyword evidence="1" id="KW-0812">Transmembrane</keyword>
<comment type="caution">
    <text evidence="2">The sequence shown here is derived from an EMBL/GenBank/DDBJ whole genome shotgun (WGS) entry which is preliminary data.</text>
</comment>
<evidence type="ECO:0000256" key="1">
    <source>
        <dbReference type="SAM" id="Phobius"/>
    </source>
</evidence>